<gene>
    <name evidence="2" type="ORF">GTW23_07715</name>
</gene>
<sequence>MSLILGSTYPVSALVPSIMPAPAAGSDSKQPAPKPNELSAAEPSRVLSNRVTAFLTTDQTAASKGSRPDSQGTRGPAPQEPKVGREAETALLLDKAVDDESDIPAHQSGNLAGSIVLDEAKIYRPSSLY</sequence>
<reference evidence="2 3" key="1">
    <citation type="submission" date="2020-01" db="EMBL/GenBank/DDBJ databases">
        <title>Genomes of bacteria type strains.</title>
        <authorList>
            <person name="Chen J."/>
            <person name="Zhu S."/>
            <person name="Yang J."/>
        </authorList>
    </citation>
    <scope>NUCLEOTIDE SEQUENCE [LARGE SCALE GENOMIC DNA]</scope>
    <source>
        <strain evidence="2 3">DSM 16655</strain>
    </source>
</reference>
<evidence type="ECO:0000313" key="3">
    <source>
        <dbReference type="Proteomes" id="UP001320715"/>
    </source>
</evidence>
<evidence type="ECO:0000256" key="1">
    <source>
        <dbReference type="SAM" id="MobiDB-lite"/>
    </source>
</evidence>
<feature type="compositionally biased region" description="Polar residues" evidence="1">
    <location>
        <begin position="46"/>
        <end position="73"/>
    </location>
</feature>
<dbReference type="EMBL" id="JAAAML010000001">
    <property type="protein sequence ID" value="MCO6408059.1"/>
    <property type="molecule type" value="Genomic_DNA"/>
</dbReference>
<dbReference type="RefSeq" id="WP_252915294.1">
    <property type="nucleotide sequence ID" value="NZ_JAAAML010000001.1"/>
</dbReference>
<name>A0ABT1CPG3_9HYPH</name>
<comment type="caution">
    <text evidence="2">The sequence shown here is derived from an EMBL/GenBank/DDBJ whole genome shotgun (WGS) entry which is preliminary data.</text>
</comment>
<feature type="region of interest" description="Disordered" evidence="1">
    <location>
        <begin position="18"/>
        <end position="85"/>
    </location>
</feature>
<evidence type="ECO:0000313" key="2">
    <source>
        <dbReference type="EMBL" id="MCO6408059.1"/>
    </source>
</evidence>
<proteinExistence type="predicted"/>
<keyword evidence="3" id="KW-1185">Reference proteome</keyword>
<organism evidence="2 3">
    <name type="scientific">Hoeflea alexandrii</name>
    <dbReference type="NCBI Taxonomy" id="288436"/>
    <lineage>
        <taxon>Bacteria</taxon>
        <taxon>Pseudomonadati</taxon>
        <taxon>Pseudomonadota</taxon>
        <taxon>Alphaproteobacteria</taxon>
        <taxon>Hyphomicrobiales</taxon>
        <taxon>Rhizobiaceae</taxon>
        <taxon>Hoeflea</taxon>
    </lineage>
</organism>
<protein>
    <submittedName>
        <fullName evidence="2">Uncharacterized protein</fullName>
    </submittedName>
</protein>
<accession>A0ABT1CPG3</accession>
<dbReference type="Proteomes" id="UP001320715">
    <property type="component" value="Unassembled WGS sequence"/>
</dbReference>